<evidence type="ECO:0000313" key="2">
    <source>
        <dbReference type="Proteomes" id="UP001341840"/>
    </source>
</evidence>
<dbReference type="EMBL" id="JASCZI010092356">
    <property type="protein sequence ID" value="MED6152268.1"/>
    <property type="molecule type" value="Genomic_DNA"/>
</dbReference>
<keyword evidence="2" id="KW-1185">Reference proteome</keyword>
<evidence type="ECO:0000313" key="1">
    <source>
        <dbReference type="EMBL" id="MED6152268.1"/>
    </source>
</evidence>
<sequence>LSIKRKLRCQDVSSRAKRYKHESVGSGNFSTSGERFCDCGLKASLQVSKSLANPE</sequence>
<proteinExistence type="predicted"/>
<gene>
    <name evidence="1" type="ORF">PIB30_090288</name>
</gene>
<feature type="non-terminal residue" evidence="1">
    <location>
        <position position="1"/>
    </location>
</feature>
<accession>A0ABU6TWK5</accession>
<reference evidence="1 2" key="1">
    <citation type="journal article" date="2023" name="Plants (Basel)">
        <title>Bridging the Gap: Combining Genomics and Transcriptomics Approaches to Understand Stylosanthes scabra, an Orphan Legume from the Brazilian Caatinga.</title>
        <authorList>
            <person name="Ferreira-Neto J.R.C."/>
            <person name="da Silva M.D."/>
            <person name="Binneck E."/>
            <person name="de Melo N.F."/>
            <person name="da Silva R.H."/>
            <person name="de Melo A.L.T.M."/>
            <person name="Pandolfi V."/>
            <person name="Bustamante F.O."/>
            <person name="Brasileiro-Vidal A.C."/>
            <person name="Benko-Iseppon A.M."/>
        </authorList>
    </citation>
    <scope>NUCLEOTIDE SEQUENCE [LARGE SCALE GENOMIC DNA]</scope>
    <source>
        <tissue evidence="1">Leaves</tissue>
    </source>
</reference>
<name>A0ABU6TWK5_9FABA</name>
<protein>
    <submittedName>
        <fullName evidence="1">Uncharacterized protein</fullName>
    </submittedName>
</protein>
<organism evidence="1 2">
    <name type="scientific">Stylosanthes scabra</name>
    <dbReference type="NCBI Taxonomy" id="79078"/>
    <lineage>
        <taxon>Eukaryota</taxon>
        <taxon>Viridiplantae</taxon>
        <taxon>Streptophyta</taxon>
        <taxon>Embryophyta</taxon>
        <taxon>Tracheophyta</taxon>
        <taxon>Spermatophyta</taxon>
        <taxon>Magnoliopsida</taxon>
        <taxon>eudicotyledons</taxon>
        <taxon>Gunneridae</taxon>
        <taxon>Pentapetalae</taxon>
        <taxon>rosids</taxon>
        <taxon>fabids</taxon>
        <taxon>Fabales</taxon>
        <taxon>Fabaceae</taxon>
        <taxon>Papilionoideae</taxon>
        <taxon>50 kb inversion clade</taxon>
        <taxon>dalbergioids sensu lato</taxon>
        <taxon>Dalbergieae</taxon>
        <taxon>Pterocarpus clade</taxon>
        <taxon>Stylosanthes</taxon>
    </lineage>
</organism>
<dbReference type="Proteomes" id="UP001341840">
    <property type="component" value="Unassembled WGS sequence"/>
</dbReference>
<comment type="caution">
    <text evidence="1">The sequence shown here is derived from an EMBL/GenBank/DDBJ whole genome shotgun (WGS) entry which is preliminary data.</text>
</comment>